<dbReference type="InterPro" id="IPR051013">
    <property type="entry name" value="MBL_superfamily_lactonases"/>
</dbReference>
<dbReference type="PANTHER" id="PTHR42978:SF6">
    <property type="entry name" value="QUORUM-QUENCHING LACTONASE YTNP-RELATED"/>
    <property type="match status" value="1"/>
</dbReference>
<evidence type="ECO:0000256" key="2">
    <source>
        <dbReference type="ARBA" id="ARBA00022723"/>
    </source>
</evidence>
<dbReference type="SUPFAM" id="SSF56281">
    <property type="entry name" value="Metallo-hydrolase/oxidoreductase"/>
    <property type="match status" value="1"/>
</dbReference>
<name>A0A1B4PMH1_BURCE</name>
<keyword evidence="4" id="KW-0862">Zinc</keyword>
<evidence type="ECO:0000256" key="4">
    <source>
        <dbReference type="ARBA" id="ARBA00022833"/>
    </source>
</evidence>
<dbReference type="Proteomes" id="UP000094776">
    <property type="component" value="Chromosome 3"/>
</dbReference>
<evidence type="ECO:0000256" key="1">
    <source>
        <dbReference type="ARBA" id="ARBA00007749"/>
    </source>
</evidence>
<evidence type="ECO:0000259" key="5">
    <source>
        <dbReference type="SMART" id="SM00849"/>
    </source>
</evidence>
<reference evidence="6 7" key="1">
    <citation type="submission" date="2015-12" db="EMBL/GenBank/DDBJ databases">
        <title>Diversity of Burkholderia near neighbor genomes.</title>
        <authorList>
            <person name="Sahl J."/>
            <person name="Wagner D."/>
            <person name="Keim P."/>
        </authorList>
    </citation>
    <scope>NUCLEOTIDE SEQUENCE [LARGE SCALE GENOMIC DNA]</scope>
    <source>
        <strain evidence="6 7">MSMB1184WGS</strain>
    </source>
</reference>
<comment type="similarity">
    <text evidence="1">Belongs to the metallo-beta-lactamase superfamily.</text>
</comment>
<dbReference type="Pfam" id="PF00753">
    <property type="entry name" value="Lactamase_B"/>
    <property type="match status" value="1"/>
</dbReference>
<gene>
    <name evidence="6" type="ORF">WT26_02200</name>
</gene>
<evidence type="ECO:0000313" key="6">
    <source>
        <dbReference type="EMBL" id="AOK15119.1"/>
    </source>
</evidence>
<dbReference type="PANTHER" id="PTHR42978">
    <property type="entry name" value="QUORUM-QUENCHING LACTONASE YTNP-RELATED-RELATED"/>
    <property type="match status" value="1"/>
</dbReference>
<evidence type="ECO:0000256" key="3">
    <source>
        <dbReference type="ARBA" id="ARBA00022801"/>
    </source>
</evidence>
<accession>A0A1B4PMH1</accession>
<dbReference type="AlphaFoldDB" id="A0A1B4PMH1"/>
<proteinExistence type="inferred from homology"/>
<dbReference type="InterPro" id="IPR001279">
    <property type="entry name" value="Metallo-B-lactamas"/>
</dbReference>
<organism evidence="6 7">
    <name type="scientific">Burkholderia cepacia</name>
    <name type="common">Pseudomonas cepacia</name>
    <dbReference type="NCBI Taxonomy" id="292"/>
    <lineage>
        <taxon>Bacteria</taxon>
        <taxon>Pseudomonadati</taxon>
        <taxon>Pseudomonadota</taxon>
        <taxon>Betaproteobacteria</taxon>
        <taxon>Burkholderiales</taxon>
        <taxon>Burkholderiaceae</taxon>
        <taxon>Burkholderia</taxon>
        <taxon>Burkholderia cepacia complex</taxon>
    </lineage>
</organism>
<feature type="domain" description="Metallo-beta-lactamase" evidence="5">
    <location>
        <begin position="84"/>
        <end position="291"/>
    </location>
</feature>
<keyword evidence="3 6" id="KW-0378">Hydrolase</keyword>
<evidence type="ECO:0000313" key="7">
    <source>
        <dbReference type="Proteomes" id="UP000094776"/>
    </source>
</evidence>
<sequence length="316" mass="34165">MATDDFFGDFVMLNGQGAQHRDGPSRNDTAPSRYALRIGELDVAVIGEDALPLPITTVAINTPAADPATRMNGMSLLSDAFDWPLNVAVVRSGSRNILIDAGLGAALPGFPPAGRLHARLGAAGVDIASVTDVIITHLHMDHIGGLLAEGVKNRLRPDVRIHVSATEIEFWQAPDFFHTPMSSPVPDVHRSAANRFVNDYLGQLRMFDDEYEVALGVVVSRTGGHTPGHCVVRLASAGDRMTFAGDAILPFGFEHPERQYGIEHDPEESVRIRVRLLQELAASGELLMATHLPLPSIGTVTVHGDAFRWVPIRNDV</sequence>
<dbReference type="GO" id="GO:0016787">
    <property type="term" value="F:hydrolase activity"/>
    <property type="evidence" value="ECO:0007669"/>
    <property type="project" value="UniProtKB-KW"/>
</dbReference>
<protein>
    <submittedName>
        <fullName evidence="6">MBL fold metallo-hydrolase</fullName>
    </submittedName>
</protein>
<dbReference type="CDD" id="cd07720">
    <property type="entry name" value="OPHC2-like_MBL-fold"/>
    <property type="match status" value="1"/>
</dbReference>
<dbReference type="Gene3D" id="3.60.15.10">
    <property type="entry name" value="Ribonuclease Z/Hydroxyacylglutathione hydrolase-like"/>
    <property type="match status" value="1"/>
</dbReference>
<dbReference type="GO" id="GO:0046872">
    <property type="term" value="F:metal ion binding"/>
    <property type="evidence" value="ECO:0007669"/>
    <property type="project" value="UniProtKB-KW"/>
</dbReference>
<dbReference type="EMBL" id="CP013442">
    <property type="protein sequence ID" value="AOK15119.1"/>
    <property type="molecule type" value="Genomic_DNA"/>
</dbReference>
<keyword evidence="2" id="KW-0479">Metal-binding</keyword>
<dbReference type="RefSeq" id="WP_069269608.1">
    <property type="nucleotide sequence ID" value="NZ_CP013442.1"/>
</dbReference>
<dbReference type="SMART" id="SM00849">
    <property type="entry name" value="Lactamase_B"/>
    <property type="match status" value="1"/>
</dbReference>
<dbReference type="InterPro" id="IPR036866">
    <property type="entry name" value="RibonucZ/Hydroxyglut_hydro"/>
</dbReference>